<feature type="compositionally biased region" description="Low complexity" evidence="1">
    <location>
        <begin position="15"/>
        <end position="25"/>
    </location>
</feature>
<comment type="caution">
    <text evidence="3">The sequence shown here is derived from an EMBL/GenBank/DDBJ whole genome shotgun (WGS) entry which is preliminary data.</text>
</comment>
<evidence type="ECO:0000256" key="1">
    <source>
        <dbReference type="SAM" id="MobiDB-lite"/>
    </source>
</evidence>
<sequence>MKSSAKKSSRKPEPAAKQPPAAAKPAPATMPLGAMNYLFIALGAAVLALSYAAMYLEKAVDGFFALDIAPFTLVGAYAWILFAIFWRGKKK</sequence>
<evidence type="ECO:0000256" key="2">
    <source>
        <dbReference type="SAM" id="Phobius"/>
    </source>
</evidence>
<organism evidence="3 4">
    <name type="scientific">Chlorobaculum thiosulfatiphilum</name>
    <name type="common">Chlorobium limicola f.sp. thiosulfatophilum</name>
    <dbReference type="NCBI Taxonomy" id="115852"/>
    <lineage>
        <taxon>Bacteria</taxon>
        <taxon>Pseudomonadati</taxon>
        <taxon>Chlorobiota</taxon>
        <taxon>Chlorobiia</taxon>
        <taxon>Chlorobiales</taxon>
        <taxon>Chlorobiaceae</taxon>
        <taxon>Chlorobaculum</taxon>
    </lineage>
</organism>
<dbReference type="EMBL" id="VDCH01000016">
    <property type="protein sequence ID" value="TNJ38583.1"/>
    <property type="molecule type" value="Genomic_DNA"/>
</dbReference>
<dbReference type="AlphaFoldDB" id="A0A5C4S4Z7"/>
<reference evidence="3 4" key="1">
    <citation type="submission" date="2019-05" db="EMBL/GenBank/DDBJ databases">
        <title>Draft Whole-Genome sequence of the green sulfur bacterium Chlorobaculum thiosulfatiphilum DSM 249.</title>
        <authorList>
            <person name="Meyer T.E."/>
            <person name="Kyndt J.A."/>
        </authorList>
    </citation>
    <scope>NUCLEOTIDE SEQUENCE [LARGE SCALE GENOMIC DNA]</scope>
    <source>
        <strain evidence="3 4">DSM 249</strain>
    </source>
</reference>
<accession>A0A5C4S4Z7</accession>
<dbReference type="OrthoDB" id="595410at2"/>
<evidence type="ECO:0000313" key="3">
    <source>
        <dbReference type="EMBL" id="TNJ38583.1"/>
    </source>
</evidence>
<keyword evidence="2" id="KW-0812">Transmembrane</keyword>
<keyword evidence="4" id="KW-1185">Reference proteome</keyword>
<dbReference type="Proteomes" id="UP000308271">
    <property type="component" value="Unassembled WGS sequence"/>
</dbReference>
<keyword evidence="2" id="KW-1133">Transmembrane helix</keyword>
<feature type="transmembrane region" description="Helical" evidence="2">
    <location>
        <begin position="37"/>
        <end position="56"/>
    </location>
</feature>
<evidence type="ECO:0000313" key="4">
    <source>
        <dbReference type="Proteomes" id="UP000308271"/>
    </source>
</evidence>
<keyword evidence="2" id="KW-0472">Membrane</keyword>
<protein>
    <recommendedName>
        <fullName evidence="5">DUF3098 domain-containing protein</fullName>
    </recommendedName>
</protein>
<dbReference type="RefSeq" id="WP_139457140.1">
    <property type="nucleotide sequence ID" value="NZ_VDCH01000016.1"/>
</dbReference>
<gene>
    <name evidence="3" type="ORF">FGF66_08010</name>
</gene>
<feature type="transmembrane region" description="Helical" evidence="2">
    <location>
        <begin position="68"/>
        <end position="86"/>
    </location>
</feature>
<proteinExistence type="predicted"/>
<feature type="region of interest" description="Disordered" evidence="1">
    <location>
        <begin position="1"/>
        <end position="25"/>
    </location>
</feature>
<evidence type="ECO:0008006" key="5">
    <source>
        <dbReference type="Google" id="ProtNLM"/>
    </source>
</evidence>
<name>A0A5C4S4Z7_CHLTI</name>